<dbReference type="GO" id="GO:0005829">
    <property type="term" value="C:cytosol"/>
    <property type="evidence" value="ECO:0007669"/>
    <property type="project" value="TreeGrafter"/>
</dbReference>
<dbReference type="InterPro" id="IPR050079">
    <property type="entry name" value="DEAD_box_RNA_helicase"/>
</dbReference>
<evidence type="ECO:0000256" key="2">
    <source>
        <dbReference type="ARBA" id="ARBA00022801"/>
    </source>
</evidence>
<dbReference type="InterPro" id="IPR014001">
    <property type="entry name" value="Helicase_ATP-bd"/>
</dbReference>
<dbReference type="PROSITE" id="PS51192">
    <property type="entry name" value="HELICASE_ATP_BIND_1"/>
    <property type="match status" value="1"/>
</dbReference>
<evidence type="ECO:0000256" key="6">
    <source>
        <dbReference type="PROSITE-ProRule" id="PRU00552"/>
    </source>
</evidence>
<evidence type="ECO:0000259" key="11">
    <source>
        <dbReference type="PROSITE" id="PS51195"/>
    </source>
</evidence>
<comment type="similarity">
    <text evidence="5 7">Belongs to the DEAD box helicase family.</text>
</comment>
<dbReference type="AlphaFoldDB" id="A0A855X4K0"/>
<dbReference type="EMBL" id="PQAP01000156">
    <property type="protein sequence ID" value="PWB70027.1"/>
    <property type="molecule type" value="Genomic_DNA"/>
</dbReference>
<keyword evidence="4 7" id="KW-0067">ATP-binding</keyword>
<evidence type="ECO:0008006" key="14">
    <source>
        <dbReference type="Google" id="ProtNLM"/>
    </source>
</evidence>
<feature type="domain" description="DEAD-box RNA helicase Q" evidence="11">
    <location>
        <begin position="8"/>
        <end position="36"/>
    </location>
</feature>
<dbReference type="InterPro" id="IPR027417">
    <property type="entry name" value="P-loop_NTPase"/>
</dbReference>
<dbReference type="InterPro" id="IPR014014">
    <property type="entry name" value="RNA_helicase_DEAD_Q_motif"/>
</dbReference>
<name>A0A855X4K0_9BACT</name>
<dbReference type="PANTHER" id="PTHR47959:SF13">
    <property type="entry name" value="ATP-DEPENDENT RNA HELICASE RHLE"/>
    <property type="match status" value="1"/>
</dbReference>
<dbReference type="PROSITE" id="PS51194">
    <property type="entry name" value="HELICASE_CTER"/>
    <property type="match status" value="1"/>
</dbReference>
<evidence type="ECO:0000256" key="5">
    <source>
        <dbReference type="ARBA" id="ARBA00038437"/>
    </source>
</evidence>
<dbReference type="Proteomes" id="UP000250918">
    <property type="component" value="Unassembled WGS sequence"/>
</dbReference>
<dbReference type="CDD" id="cd18787">
    <property type="entry name" value="SF2_C_DEAD"/>
    <property type="match status" value="1"/>
</dbReference>
<evidence type="ECO:0000259" key="10">
    <source>
        <dbReference type="PROSITE" id="PS51194"/>
    </source>
</evidence>
<reference evidence="12 13" key="1">
    <citation type="journal article" date="2018" name="ISME J.">
        <title>A methanotrophic archaeon couples anaerobic oxidation of methane to Fe(III) reduction.</title>
        <authorList>
            <person name="Cai C."/>
            <person name="Leu A.O."/>
            <person name="Xie G.J."/>
            <person name="Guo J."/>
            <person name="Feng Y."/>
            <person name="Zhao J.X."/>
            <person name="Tyson G.W."/>
            <person name="Yuan Z."/>
            <person name="Hu S."/>
        </authorList>
    </citation>
    <scope>NUCLEOTIDE SEQUENCE [LARGE SCALE GENOMIC DNA]</scope>
    <source>
        <strain evidence="12">FeB_12</strain>
    </source>
</reference>
<dbReference type="SMART" id="SM00490">
    <property type="entry name" value="HELICc"/>
    <property type="match status" value="1"/>
</dbReference>
<dbReference type="InterPro" id="IPR000629">
    <property type="entry name" value="RNA-helicase_DEAD-box_CS"/>
</dbReference>
<dbReference type="PROSITE" id="PS51195">
    <property type="entry name" value="Q_MOTIF"/>
    <property type="match status" value="1"/>
</dbReference>
<sequence>MTPKSHPSGFSGLGIAPGLLGAIGRLKFTEPTPIQRRSIPVGLEGKDLIAIAQTGTGKTLAFGIPIIQRLAQLKGRALVLVPTRELALQVDAEVMRVGRALGLRTAVLIGGASEGPQRRALEKNPRVIIATPGRLVDFLEHRIVNFSAIQILVLDEADRMLDMGFAPQINKILAAMPTDRQTMLFSATMPSAIVGLARKHMRLPINIEIAPSGTTADNVTQEVYFIEKEAKSQLLEVVLKECHGSVLVFTRTKHSAHKLNRYVRNMGHAAAEIHSNRSLGQRRDALDGFKSGKYRVLIATDIAARGIDVTGIELVVNYDLPSNTEDYVHRIGRTARAGMAGRAISFATFDQRNDIRDIERLVRRGLKVRSVPALPLDRFPRRLPAFVTEQVRAEAPPRPFGRTPKRQTGRNKRRR</sequence>
<dbReference type="GO" id="GO:0003724">
    <property type="term" value="F:RNA helicase activity"/>
    <property type="evidence" value="ECO:0007669"/>
    <property type="project" value="InterPro"/>
</dbReference>
<organism evidence="12 13">
    <name type="scientific">candidate division GN15 bacterium</name>
    <dbReference type="NCBI Taxonomy" id="2072418"/>
    <lineage>
        <taxon>Bacteria</taxon>
        <taxon>candidate division GN15</taxon>
    </lineage>
</organism>
<dbReference type="GO" id="GO:0016787">
    <property type="term" value="F:hydrolase activity"/>
    <property type="evidence" value="ECO:0007669"/>
    <property type="project" value="UniProtKB-KW"/>
</dbReference>
<accession>A0A855X4K0</accession>
<dbReference type="GO" id="GO:0005524">
    <property type="term" value="F:ATP binding"/>
    <property type="evidence" value="ECO:0007669"/>
    <property type="project" value="UniProtKB-KW"/>
</dbReference>
<evidence type="ECO:0000313" key="12">
    <source>
        <dbReference type="EMBL" id="PWB70027.1"/>
    </source>
</evidence>
<feature type="short sequence motif" description="Q motif" evidence="6">
    <location>
        <begin position="8"/>
        <end position="36"/>
    </location>
</feature>
<dbReference type="Pfam" id="PF00271">
    <property type="entry name" value="Helicase_C"/>
    <property type="match status" value="1"/>
</dbReference>
<dbReference type="Gene3D" id="3.40.50.300">
    <property type="entry name" value="P-loop containing nucleotide triphosphate hydrolases"/>
    <property type="match status" value="2"/>
</dbReference>
<dbReference type="Pfam" id="PF00270">
    <property type="entry name" value="DEAD"/>
    <property type="match status" value="1"/>
</dbReference>
<feature type="domain" description="Helicase C-terminal" evidence="10">
    <location>
        <begin position="218"/>
        <end position="379"/>
    </location>
</feature>
<comment type="caution">
    <text evidence="12">The sequence shown here is derived from an EMBL/GenBank/DDBJ whole genome shotgun (WGS) entry which is preliminary data.</text>
</comment>
<keyword evidence="3 7" id="KW-0347">Helicase</keyword>
<gene>
    <name evidence="12" type="ORF">C3F09_09605</name>
</gene>
<evidence type="ECO:0000256" key="1">
    <source>
        <dbReference type="ARBA" id="ARBA00022741"/>
    </source>
</evidence>
<protein>
    <recommendedName>
        <fullName evidence="14">DEAD/DEAH box helicase</fullName>
    </recommendedName>
</protein>
<proteinExistence type="inferred from homology"/>
<dbReference type="PROSITE" id="PS00039">
    <property type="entry name" value="DEAD_ATP_HELICASE"/>
    <property type="match status" value="1"/>
</dbReference>
<keyword evidence="2 7" id="KW-0378">Hydrolase</keyword>
<dbReference type="CDD" id="cd00268">
    <property type="entry name" value="DEADc"/>
    <property type="match status" value="1"/>
</dbReference>
<dbReference type="InterPro" id="IPR001650">
    <property type="entry name" value="Helicase_C-like"/>
</dbReference>
<dbReference type="InterPro" id="IPR011545">
    <property type="entry name" value="DEAD/DEAH_box_helicase_dom"/>
</dbReference>
<dbReference type="GO" id="GO:0003676">
    <property type="term" value="F:nucleic acid binding"/>
    <property type="evidence" value="ECO:0007669"/>
    <property type="project" value="InterPro"/>
</dbReference>
<evidence type="ECO:0000256" key="4">
    <source>
        <dbReference type="ARBA" id="ARBA00022840"/>
    </source>
</evidence>
<dbReference type="SUPFAM" id="SSF52540">
    <property type="entry name" value="P-loop containing nucleoside triphosphate hydrolases"/>
    <property type="match status" value="1"/>
</dbReference>
<feature type="compositionally biased region" description="Basic residues" evidence="8">
    <location>
        <begin position="403"/>
        <end position="415"/>
    </location>
</feature>
<dbReference type="PANTHER" id="PTHR47959">
    <property type="entry name" value="ATP-DEPENDENT RNA HELICASE RHLE-RELATED"/>
    <property type="match status" value="1"/>
</dbReference>
<evidence type="ECO:0000313" key="13">
    <source>
        <dbReference type="Proteomes" id="UP000250918"/>
    </source>
</evidence>
<feature type="domain" description="Helicase ATP-binding" evidence="9">
    <location>
        <begin position="39"/>
        <end position="207"/>
    </location>
</feature>
<dbReference type="SMART" id="SM00487">
    <property type="entry name" value="DEXDc"/>
    <property type="match status" value="1"/>
</dbReference>
<keyword evidence="1 7" id="KW-0547">Nucleotide-binding</keyword>
<evidence type="ECO:0000256" key="7">
    <source>
        <dbReference type="RuleBase" id="RU000492"/>
    </source>
</evidence>
<feature type="region of interest" description="Disordered" evidence="8">
    <location>
        <begin position="390"/>
        <end position="415"/>
    </location>
</feature>
<evidence type="ECO:0000256" key="8">
    <source>
        <dbReference type="SAM" id="MobiDB-lite"/>
    </source>
</evidence>
<evidence type="ECO:0000256" key="3">
    <source>
        <dbReference type="ARBA" id="ARBA00022806"/>
    </source>
</evidence>
<dbReference type="InterPro" id="IPR044742">
    <property type="entry name" value="DEAD/DEAH_RhlB"/>
</dbReference>
<evidence type="ECO:0000259" key="9">
    <source>
        <dbReference type="PROSITE" id="PS51192"/>
    </source>
</evidence>